<name>A0A1G1ZIS1_9BACT</name>
<sequence length="311" mass="34352">MGKEEVIMSWLMKAEEKNRILDLAIRQSEAYVTLVTSEKRVSPEELTKLKAAESEALKNLRKETIPLLTSVDHIKEFALHVRQEIIRRPVVKGTPVKKNGEWVEAHDCWNKQVASGLKNALQSLQAAFVAEFGSEKAREDSRVKVLMPRAYTASLFVQLFNALDGETPNSKDEYGEMIRFGLARLDLKIGALVNAKKNDEANRLIHLYKKVKGGFSELLKPKSEKLPPTAPPLNMEQALPEGTRQALNIVVTPAPTEPQKPEVIPAPKAENPKPANGGSKKPEAKATNQMGEKLKKGLGRPVTLSKGGKGK</sequence>
<feature type="compositionally biased region" description="Low complexity" evidence="1">
    <location>
        <begin position="265"/>
        <end position="276"/>
    </location>
</feature>
<dbReference type="AlphaFoldDB" id="A0A1G1ZIS1"/>
<evidence type="ECO:0000256" key="1">
    <source>
        <dbReference type="SAM" id="MobiDB-lite"/>
    </source>
</evidence>
<evidence type="ECO:0000313" key="3">
    <source>
        <dbReference type="Proteomes" id="UP000177960"/>
    </source>
</evidence>
<accession>A0A1G1ZIS1</accession>
<proteinExistence type="predicted"/>
<protein>
    <submittedName>
        <fullName evidence="2">Uncharacterized protein</fullName>
    </submittedName>
</protein>
<dbReference type="STRING" id="1798404.A3B92_04215"/>
<reference evidence="2 3" key="1">
    <citation type="journal article" date="2016" name="Nat. Commun.">
        <title>Thousands of microbial genomes shed light on interconnected biogeochemical processes in an aquifer system.</title>
        <authorList>
            <person name="Anantharaman K."/>
            <person name="Brown C.T."/>
            <person name="Hug L.A."/>
            <person name="Sharon I."/>
            <person name="Castelle C.J."/>
            <person name="Probst A.J."/>
            <person name="Thomas B.C."/>
            <person name="Singh A."/>
            <person name="Wilkins M.J."/>
            <person name="Karaoz U."/>
            <person name="Brodie E.L."/>
            <person name="Williams K.H."/>
            <person name="Hubbard S.S."/>
            <person name="Banfield J.F."/>
        </authorList>
    </citation>
    <scope>NUCLEOTIDE SEQUENCE [LARGE SCALE GENOMIC DNA]</scope>
</reference>
<dbReference type="EMBL" id="MHJG01000011">
    <property type="protein sequence ID" value="OGY64006.1"/>
    <property type="molecule type" value="Genomic_DNA"/>
</dbReference>
<organism evidence="2 3">
    <name type="scientific">Candidatus Harrisonbacteria bacterium RIFCSPHIGHO2_02_FULL_42_16</name>
    <dbReference type="NCBI Taxonomy" id="1798404"/>
    <lineage>
        <taxon>Bacteria</taxon>
        <taxon>Candidatus Harrisoniibacteriota</taxon>
    </lineage>
</organism>
<gene>
    <name evidence="2" type="ORF">A3B92_04215</name>
</gene>
<feature type="region of interest" description="Disordered" evidence="1">
    <location>
        <begin position="253"/>
        <end position="311"/>
    </location>
</feature>
<comment type="caution">
    <text evidence="2">The sequence shown here is derived from an EMBL/GenBank/DDBJ whole genome shotgun (WGS) entry which is preliminary data.</text>
</comment>
<evidence type="ECO:0000313" key="2">
    <source>
        <dbReference type="EMBL" id="OGY64006.1"/>
    </source>
</evidence>
<dbReference type="Proteomes" id="UP000177960">
    <property type="component" value="Unassembled WGS sequence"/>
</dbReference>